<comment type="caution">
    <text evidence="1">The sequence shown here is derived from an EMBL/GenBank/DDBJ whole genome shotgun (WGS) entry which is preliminary data.</text>
</comment>
<name>A0A8T3YM97_9ARCH</name>
<accession>A0A8T3YM97</accession>
<protein>
    <submittedName>
        <fullName evidence="1">Uncharacterized protein</fullName>
    </submittedName>
</protein>
<sequence length="94" mass="10655">MKLELSSFVGQPCRSRIAYEFVPKKDYGLDMGKTARLLRSREVFVEIETPYLLMLKLGGHDVSLFKSGKIIVKSTNHEGEARRIAKRLVEKAGD</sequence>
<evidence type="ECO:0000313" key="1">
    <source>
        <dbReference type="EMBL" id="MBI4210188.1"/>
    </source>
</evidence>
<proteinExistence type="predicted"/>
<dbReference type="AlphaFoldDB" id="A0A8T3YM97"/>
<dbReference type="EMBL" id="JACQPB010000022">
    <property type="protein sequence ID" value="MBI4210188.1"/>
    <property type="molecule type" value="Genomic_DNA"/>
</dbReference>
<reference evidence="1" key="1">
    <citation type="submission" date="2020-07" db="EMBL/GenBank/DDBJ databases">
        <title>Huge and variable diversity of episymbiotic CPR bacteria and DPANN archaea in groundwater ecosystems.</title>
        <authorList>
            <person name="He C.Y."/>
            <person name="Keren R."/>
            <person name="Whittaker M."/>
            <person name="Farag I.F."/>
            <person name="Doudna J."/>
            <person name="Cate J.H.D."/>
            <person name="Banfield J.F."/>
        </authorList>
    </citation>
    <scope>NUCLEOTIDE SEQUENCE</scope>
    <source>
        <strain evidence="1">NC_groundwater_1296_Ag_S-0.2um_52_80</strain>
    </source>
</reference>
<evidence type="ECO:0000313" key="2">
    <source>
        <dbReference type="Proteomes" id="UP000732298"/>
    </source>
</evidence>
<organism evidence="1 2">
    <name type="scientific">Candidatus Iainarchaeum sp</name>
    <dbReference type="NCBI Taxonomy" id="3101447"/>
    <lineage>
        <taxon>Archaea</taxon>
        <taxon>Candidatus Iainarchaeota</taxon>
        <taxon>Candidatus Iainarchaeia</taxon>
        <taxon>Candidatus Iainarchaeales</taxon>
        <taxon>Candidatus Iainarchaeaceae</taxon>
        <taxon>Candidatus Iainarchaeum</taxon>
    </lineage>
</organism>
<gene>
    <name evidence="1" type="ORF">HY544_01625</name>
</gene>
<dbReference type="Proteomes" id="UP000732298">
    <property type="component" value="Unassembled WGS sequence"/>
</dbReference>